<dbReference type="EMBL" id="JAXAVW010000010">
    <property type="protein sequence ID" value="MDX8031392.1"/>
    <property type="molecule type" value="Genomic_DNA"/>
</dbReference>
<name>A0ABU4T066_9PSEU</name>
<keyword evidence="3" id="KW-1185">Reference proteome</keyword>
<evidence type="ECO:0000256" key="1">
    <source>
        <dbReference type="SAM" id="Phobius"/>
    </source>
</evidence>
<keyword evidence="1" id="KW-0812">Transmembrane</keyword>
<proteinExistence type="predicted"/>
<keyword evidence="1" id="KW-0472">Membrane</keyword>
<organism evidence="2 3">
    <name type="scientific">Lentzea miocenica</name>
    <dbReference type="NCBI Taxonomy" id="3095431"/>
    <lineage>
        <taxon>Bacteria</taxon>
        <taxon>Bacillati</taxon>
        <taxon>Actinomycetota</taxon>
        <taxon>Actinomycetes</taxon>
        <taxon>Pseudonocardiales</taxon>
        <taxon>Pseudonocardiaceae</taxon>
        <taxon>Lentzea</taxon>
    </lineage>
</organism>
<comment type="caution">
    <text evidence="2">The sequence shown here is derived from an EMBL/GenBank/DDBJ whole genome shotgun (WGS) entry which is preliminary data.</text>
</comment>
<gene>
    <name evidence="2" type="ORF">SK803_14280</name>
</gene>
<evidence type="ECO:0000313" key="2">
    <source>
        <dbReference type="EMBL" id="MDX8031392.1"/>
    </source>
</evidence>
<dbReference type="RefSeq" id="WP_319966455.1">
    <property type="nucleotide sequence ID" value="NZ_JAXAVW010000010.1"/>
</dbReference>
<evidence type="ECO:0000313" key="3">
    <source>
        <dbReference type="Proteomes" id="UP001285521"/>
    </source>
</evidence>
<reference evidence="2 3" key="2">
    <citation type="submission" date="2023-11" db="EMBL/GenBank/DDBJ databases">
        <authorList>
            <person name="Lara A.C."/>
            <person name="Chronakova A."/>
        </authorList>
    </citation>
    <scope>NUCLEOTIDE SEQUENCE [LARGE SCALE GENOMIC DNA]</scope>
    <source>
        <strain evidence="2 3">BCCO 10_0856</strain>
    </source>
</reference>
<accession>A0ABU4T066</accession>
<reference evidence="2 3" key="1">
    <citation type="submission" date="2023-11" db="EMBL/GenBank/DDBJ databases">
        <title>Lentzea sokolovensis, sp. nov., Lentzea kristufkii, sp. nov., and Lentzea miocenensis, sp. nov., rare actinobacteria from Sokolov Coal Basin, Miocene lacustrine sediment, Czech Republic.</title>
        <authorList>
            <person name="Lara A."/>
            <person name="Kotroba L."/>
            <person name="Nouioui I."/>
            <person name="Neumann-Schaal M."/>
            <person name="Mast Y."/>
            <person name="Chronakova A."/>
        </authorList>
    </citation>
    <scope>NUCLEOTIDE SEQUENCE [LARGE SCALE GENOMIC DNA]</scope>
    <source>
        <strain evidence="2 3">BCCO 10_0856</strain>
    </source>
</reference>
<dbReference type="Proteomes" id="UP001285521">
    <property type="component" value="Unassembled WGS sequence"/>
</dbReference>
<keyword evidence="1" id="KW-1133">Transmembrane helix</keyword>
<feature type="transmembrane region" description="Helical" evidence="1">
    <location>
        <begin position="412"/>
        <end position="440"/>
    </location>
</feature>
<sequence>MTVTPPHGWLLTAPWWHWPRQDTAPRNTVPALQKYATAELVDEFLTDPQRRLVFDHRADQTVASPFDPATLLPVTATEAKLLKLYLATHHRHYLVTVELHCDELGLPSPDRSDVCEAGFIIRRRRAEISPARAKDARRRIRDVSLAMARLGVLERRLRQAAAAGRIGQARFTALADQRAAALSTLRLKQNALTAWAAEAGVERELEGWFPLAVDAGGDVVRLPERPCRTLRPLPRIGRWGPVGEVTDEVHEGVFPLYPLVPDPRDTEHDATGRTIWFGVVPTATLDVELLPPHKKPKEGYIDRAPRFDDLSAYEIRCFVRRHDPACPRRPGERDCHGPLTWSEPTAPYRLAGSLDPRGTANRPVTIRLPSKAELAEGAKLGPGMGGIRIGSPDINLDPGGTGFQICSFGIPLITIVATFVLKIFLGIVVFLFGLWILLAFKLCIPPSIKITADAEALLAGKGPEFEADAAFEAQLFAAFRLDTKDALGKAGQAMDDRFAKAGLKPTPEPKLADDLPAQPPGDRFHLLRSFAINRLTAPEDDLVYEPRVERAEVFVP</sequence>
<protein>
    <submittedName>
        <fullName evidence="2">Uncharacterized protein</fullName>
    </submittedName>
</protein>